<comment type="caution">
    <text evidence="2">The sequence shown here is derived from an EMBL/GenBank/DDBJ whole genome shotgun (WGS) entry which is preliminary data.</text>
</comment>
<feature type="transmembrane region" description="Helical" evidence="1">
    <location>
        <begin position="154"/>
        <end position="173"/>
    </location>
</feature>
<feature type="transmembrane region" description="Helical" evidence="1">
    <location>
        <begin position="48"/>
        <end position="66"/>
    </location>
</feature>
<keyword evidence="1" id="KW-0472">Membrane</keyword>
<dbReference type="EMBL" id="JAVAIL010000001">
    <property type="protein sequence ID" value="MDP4538659.1"/>
    <property type="molecule type" value="Genomic_DNA"/>
</dbReference>
<evidence type="ECO:0008006" key="4">
    <source>
        <dbReference type="Google" id="ProtNLM"/>
    </source>
</evidence>
<gene>
    <name evidence="2" type="ORF">Q9K01_03365</name>
</gene>
<evidence type="ECO:0000256" key="1">
    <source>
        <dbReference type="SAM" id="Phobius"/>
    </source>
</evidence>
<name>A0ABT9H6I4_9SPHN</name>
<reference evidence="2 3" key="1">
    <citation type="submission" date="2023-08" db="EMBL/GenBank/DDBJ databases">
        <title>genomic of DY56.</title>
        <authorList>
            <person name="Wang Y."/>
        </authorList>
    </citation>
    <scope>NUCLEOTIDE SEQUENCE [LARGE SCALE GENOMIC DNA]</scope>
    <source>
        <strain evidence="2 3">DY56-A-20</strain>
    </source>
</reference>
<dbReference type="Proteomes" id="UP001235664">
    <property type="component" value="Unassembled WGS sequence"/>
</dbReference>
<evidence type="ECO:0000313" key="2">
    <source>
        <dbReference type="EMBL" id="MDP4538659.1"/>
    </source>
</evidence>
<feature type="transmembrane region" description="Helical" evidence="1">
    <location>
        <begin position="12"/>
        <end position="36"/>
    </location>
</feature>
<feature type="transmembrane region" description="Helical" evidence="1">
    <location>
        <begin position="78"/>
        <end position="98"/>
    </location>
</feature>
<keyword evidence="3" id="KW-1185">Reference proteome</keyword>
<evidence type="ECO:0000313" key="3">
    <source>
        <dbReference type="Proteomes" id="UP001235664"/>
    </source>
</evidence>
<keyword evidence="1" id="KW-1133">Transmembrane helix</keyword>
<accession>A0ABT9H6I4</accession>
<feature type="transmembrane region" description="Helical" evidence="1">
    <location>
        <begin position="129"/>
        <end position="148"/>
    </location>
</feature>
<dbReference type="RefSeq" id="WP_305928785.1">
    <property type="nucleotide sequence ID" value="NZ_JAVAIL010000001.1"/>
</dbReference>
<keyword evidence="1" id="KW-0812">Transmembrane</keyword>
<organism evidence="2 3">
    <name type="scientific">Qipengyuania benthica</name>
    <dbReference type="NCBI Taxonomy" id="3067651"/>
    <lineage>
        <taxon>Bacteria</taxon>
        <taxon>Pseudomonadati</taxon>
        <taxon>Pseudomonadota</taxon>
        <taxon>Alphaproteobacteria</taxon>
        <taxon>Sphingomonadales</taxon>
        <taxon>Erythrobacteraceae</taxon>
        <taxon>Qipengyuania</taxon>
    </lineage>
</organism>
<sequence length="188" mass="19747">MNKIDKRPGHKLFNPWRILGWGVIATLIALPAVAMQFTSEVAWQTEDFVFAFVMLGGVGLAFELAVRASGSRAYRGGTAVALGAGLLTLWANAAVGIVGNEDRLINLWFDLVPLLALFAAIGSRFRAPGMAVAMTAAAAAQLAVGLIVQLAGHFAWVFTVVLTGAWLFSAWLFRKAASETGGAAAGAD</sequence>
<protein>
    <recommendedName>
        <fullName evidence="4">DUF308 domain-containing protein</fullName>
    </recommendedName>
</protein>
<feature type="transmembrane region" description="Helical" evidence="1">
    <location>
        <begin position="104"/>
        <end position="122"/>
    </location>
</feature>
<proteinExistence type="predicted"/>